<protein>
    <submittedName>
        <fullName evidence="1">Uncharacterized protein</fullName>
    </submittedName>
</protein>
<name>A0ACD3AFA4_9AGAR</name>
<dbReference type="Proteomes" id="UP000308600">
    <property type="component" value="Unassembled WGS sequence"/>
</dbReference>
<reference evidence="1 2" key="1">
    <citation type="journal article" date="2019" name="Nat. Ecol. Evol.">
        <title>Megaphylogeny resolves global patterns of mushroom evolution.</title>
        <authorList>
            <person name="Varga T."/>
            <person name="Krizsan K."/>
            <person name="Foldi C."/>
            <person name="Dima B."/>
            <person name="Sanchez-Garcia M."/>
            <person name="Sanchez-Ramirez S."/>
            <person name="Szollosi G.J."/>
            <person name="Szarkandi J.G."/>
            <person name="Papp V."/>
            <person name="Albert L."/>
            <person name="Andreopoulos W."/>
            <person name="Angelini C."/>
            <person name="Antonin V."/>
            <person name="Barry K.W."/>
            <person name="Bougher N.L."/>
            <person name="Buchanan P."/>
            <person name="Buyck B."/>
            <person name="Bense V."/>
            <person name="Catcheside P."/>
            <person name="Chovatia M."/>
            <person name="Cooper J."/>
            <person name="Damon W."/>
            <person name="Desjardin D."/>
            <person name="Finy P."/>
            <person name="Geml J."/>
            <person name="Haridas S."/>
            <person name="Hughes K."/>
            <person name="Justo A."/>
            <person name="Karasinski D."/>
            <person name="Kautmanova I."/>
            <person name="Kiss B."/>
            <person name="Kocsube S."/>
            <person name="Kotiranta H."/>
            <person name="LaButti K.M."/>
            <person name="Lechner B.E."/>
            <person name="Liimatainen K."/>
            <person name="Lipzen A."/>
            <person name="Lukacs Z."/>
            <person name="Mihaltcheva S."/>
            <person name="Morgado L.N."/>
            <person name="Niskanen T."/>
            <person name="Noordeloos M.E."/>
            <person name="Ohm R.A."/>
            <person name="Ortiz-Santana B."/>
            <person name="Ovrebo C."/>
            <person name="Racz N."/>
            <person name="Riley R."/>
            <person name="Savchenko A."/>
            <person name="Shiryaev A."/>
            <person name="Soop K."/>
            <person name="Spirin V."/>
            <person name="Szebenyi C."/>
            <person name="Tomsovsky M."/>
            <person name="Tulloss R.E."/>
            <person name="Uehling J."/>
            <person name="Grigoriev I.V."/>
            <person name="Vagvolgyi C."/>
            <person name="Papp T."/>
            <person name="Martin F.M."/>
            <person name="Miettinen O."/>
            <person name="Hibbett D.S."/>
            <person name="Nagy L.G."/>
        </authorList>
    </citation>
    <scope>NUCLEOTIDE SEQUENCE [LARGE SCALE GENOMIC DNA]</scope>
    <source>
        <strain evidence="1 2">NL-1719</strain>
    </source>
</reference>
<proteinExistence type="predicted"/>
<accession>A0ACD3AFA4</accession>
<sequence length="71" mass="8123">MVGTLWDNNSCAYDAVVTTMYNLWLSNPPYWSTAFINIGSPVLSLFTNSFNLVLNNMLSLDAVRDRLREYL</sequence>
<keyword evidence="2" id="KW-1185">Reference proteome</keyword>
<gene>
    <name evidence="1" type="ORF">BDN72DRAFT_774598</name>
</gene>
<evidence type="ECO:0000313" key="2">
    <source>
        <dbReference type="Proteomes" id="UP000308600"/>
    </source>
</evidence>
<organism evidence="1 2">
    <name type="scientific">Pluteus cervinus</name>
    <dbReference type="NCBI Taxonomy" id="181527"/>
    <lineage>
        <taxon>Eukaryota</taxon>
        <taxon>Fungi</taxon>
        <taxon>Dikarya</taxon>
        <taxon>Basidiomycota</taxon>
        <taxon>Agaricomycotina</taxon>
        <taxon>Agaricomycetes</taxon>
        <taxon>Agaricomycetidae</taxon>
        <taxon>Agaricales</taxon>
        <taxon>Pluteineae</taxon>
        <taxon>Pluteaceae</taxon>
        <taxon>Pluteus</taxon>
    </lineage>
</organism>
<dbReference type="EMBL" id="ML208475">
    <property type="protein sequence ID" value="TFK64420.1"/>
    <property type="molecule type" value="Genomic_DNA"/>
</dbReference>
<feature type="non-terminal residue" evidence="1">
    <location>
        <position position="71"/>
    </location>
</feature>
<evidence type="ECO:0000313" key="1">
    <source>
        <dbReference type="EMBL" id="TFK64420.1"/>
    </source>
</evidence>